<accession>A0A455U8W1</accession>
<dbReference type="InterPro" id="IPR017507">
    <property type="entry name" value="Tscrpt_reg_HipB-like"/>
</dbReference>
<dbReference type="Pfam" id="PF13657">
    <property type="entry name" value="Couple_hipA"/>
    <property type="match status" value="1"/>
</dbReference>
<dbReference type="CDD" id="cd00093">
    <property type="entry name" value="HTH_XRE"/>
    <property type="match status" value="1"/>
</dbReference>
<evidence type="ECO:0000259" key="1">
    <source>
        <dbReference type="PROSITE" id="PS50943"/>
    </source>
</evidence>
<dbReference type="InterPro" id="IPR010982">
    <property type="entry name" value="Lambda_DNA-bd_dom_sf"/>
</dbReference>
<proteinExistence type="predicted"/>
<dbReference type="KEGG" id="hsr:HSBAA_11700"/>
<evidence type="ECO:0000313" key="3">
    <source>
        <dbReference type="Proteomes" id="UP000320231"/>
    </source>
</evidence>
<feature type="domain" description="HTH cro/C1-type" evidence="1">
    <location>
        <begin position="24"/>
        <end position="78"/>
    </location>
</feature>
<protein>
    <recommendedName>
        <fullName evidence="1">HTH cro/C1-type domain-containing protein</fullName>
    </recommendedName>
</protein>
<name>A0A455U8W1_9GAMM</name>
<dbReference type="Proteomes" id="UP000320231">
    <property type="component" value="Chromosome"/>
</dbReference>
<reference evidence="2 3" key="1">
    <citation type="journal article" date="2019" name="Microbiol. Resour. Announc.">
        <title>Complete Genome Sequence of Halomonas sulfidaeris Strain Esulfide1 Isolated from a Metal Sulfide Rock at a Depth of 2,200 Meters, Obtained Using Nanopore Sequencing.</title>
        <authorList>
            <person name="Saito M."/>
            <person name="Nishigata A."/>
            <person name="Galipon J."/>
            <person name="Arakawa K."/>
        </authorList>
    </citation>
    <scope>NUCLEOTIDE SEQUENCE [LARGE SCALE GENOMIC DNA]</scope>
    <source>
        <strain evidence="2 3">ATCC BAA-803</strain>
    </source>
</reference>
<gene>
    <name evidence="2" type="ORF">HSBAA_11700</name>
</gene>
<sequence>MPITNSPSSVTTTIRQSEDLGKLVRQLRAEQGLLQIDLAGLAGTGNRFIVDLERGKPTLQLQKVLDVLDLIGLEVVVRRKGATAMVSDGTLTIYHDERHVGWLYDTQPLRFEYASEWLEHSKAVGLSPSLPPHAAGSLRRWRVGLF</sequence>
<dbReference type="NCBIfam" id="TIGR03070">
    <property type="entry name" value="couple_hipB"/>
    <property type="match status" value="1"/>
</dbReference>
<dbReference type="SUPFAM" id="SSF47413">
    <property type="entry name" value="lambda repressor-like DNA-binding domains"/>
    <property type="match status" value="1"/>
</dbReference>
<dbReference type="PROSITE" id="PS50943">
    <property type="entry name" value="HTH_CROC1"/>
    <property type="match status" value="1"/>
</dbReference>
<dbReference type="InterPro" id="IPR017508">
    <property type="entry name" value="HipA_N1"/>
</dbReference>
<evidence type="ECO:0000313" key="2">
    <source>
        <dbReference type="EMBL" id="BBI59864.1"/>
    </source>
</evidence>
<dbReference type="AlphaFoldDB" id="A0A455U8W1"/>
<dbReference type="Gene3D" id="1.10.260.40">
    <property type="entry name" value="lambda repressor-like DNA-binding domains"/>
    <property type="match status" value="1"/>
</dbReference>
<dbReference type="SMART" id="SM00530">
    <property type="entry name" value="HTH_XRE"/>
    <property type="match status" value="1"/>
</dbReference>
<dbReference type="InterPro" id="IPR001387">
    <property type="entry name" value="Cro/C1-type_HTH"/>
</dbReference>
<dbReference type="GO" id="GO:0003677">
    <property type="term" value="F:DNA binding"/>
    <property type="evidence" value="ECO:0007669"/>
    <property type="project" value="InterPro"/>
</dbReference>
<organism evidence="2 3">
    <name type="scientific">Vreelandella sulfidaeris</name>
    <dbReference type="NCBI Taxonomy" id="115553"/>
    <lineage>
        <taxon>Bacteria</taxon>
        <taxon>Pseudomonadati</taxon>
        <taxon>Pseudomonadota</taxon>
        <taxon>Gammaproteobacteria</taxon>
        <taxon>Oceanospirillales</taxon>
        <taxon>Halomonadaceae</taxon>
        <taxon>Vreelandella</taxon>
    </lineage>
</organism>
<dbReference type="EMBL" id="AP019514">
    <property type="protein sequence ID" value="BBI59864.1"/>
    <property type="molecule type" value="Genomic_DNA"/>
</dbReference>